<keyword evidence="2" id="KW-1185">Reference proteome</keyword>
<evidence type="ECO:0000313" key="1">
    <source>
        <dbReference type="EMBL" id="MEB3020477.1"/>
    </source>
</evidence>
<organism evidence="1 2">
    <name type="scientific">[Mycobacterium] crassicus</name>
    <dbReference type="NCBI Taxonomy" id="2872309"/>
    <lineage>
        <taxon>Bacteria</taxon>
        <taxon>Bacillati</taxon>
        <taxon>Actinomycetota</taxon>
        <taxon>Actinomycetes</taxon>
        <taxon>Mycobacteriales</taxon>
        <taxon>Mycobacteriaceae</taxon>
        <taxon>Mycolicibacter</taxon>
    </lineage>
</organism>
<reference evidence="1 2" key="1">
    <citation type="submission" date="2023-12" db="EMBL/GenBank/DDBJ databases">
        <title>Description of new species of Mycobacterium terrae complex isolated from sewage at the Sao Paulo Zoological Park Foundation in Brazil.</title>
        <authorList>
            <person name="Romagnoli C.L."/>
            <person name="Conceicao E.C."/>
            <person name="Machado E."/>
            <person name="Barreto L.B.P.F."/>
            <person name="Sharma A."/>
            <person name="Silva N.M."/>
            <person name="Marques L.E."/>
            <person name="Juliana M.A."/>
            <person name="Lourenco M.C.S."/>
            <person name="Digiampietri L.A."/>
            <person name="Suffys P.N."/>
            <person name="Viana-Niero C."/>
        </authorList>
    </citation>
    <scope>NUCLEOTIDE SEQUENCE [LARGE SCALE GENOMIC DNA]</scope>
    <source>
        <strain evidence="1 2">MYC098</strain>
    </source>
</reference>
<evidence type="ECO:0000313" key="2">
    <source>
        <dbReference type="Proteomes" id="UP001299596"/>
    </source>
</evidence>
<gene>
    <name evidence="1" type="ORF">K6T79_05400</name>
</gene>
<evidence type="ECO:0008006" key="3">
    <source>
        <dbReference type="Google" id="ProtNLM"/>
    </source>
</evidence>
<sequence>MSADPAPFIGSEALARGLLNRHQLRSRFRAELPDVYVPKEASLSLRQRTVAAWLWSRRNATVAGAAAAAWHGTRWIDDQVPVELIHANPRAPRGVITRRDELRDGEVQTVPSPSGDIALTTPERTAFDIGRRGQVRTAVARLDALFRATNLRTGDVTRLALSHPGKRGLAQLASVLDLVDAGAQSPRETYLRLLLIAAGLPRPQTQIRVVTDEYTYHLDLGWEGHMVAVEYDGDQHRTDRWQFVSDIRRLERLERLGWVVIRVVAEDRPADIVRRVRQALESRRPSVR</sequence>
<name>A0ABU5XGL2_9MYCO</name>
<protein>
    <recommendedName>
        <fullName evidence="3">DUF559 domain-containing protein</fullName>
    </recommendedName>
</protein>
<comment type="caution">
    <text evidence="1">The sequence shown here is derived from an EMBL/GenBank/DDBJ whole genome shotgun (WGS) entry which is preliminary data.</text>
</comment>
<dbReference type="SUPFAM" id="SSF52980">
    <property type="entry name" value="Restriction endonuclease-like"/>
    <property type="match status" value="1"/>
</dbReference>
<dbReference type="Proteomes" id="UP001299596">
    <property type="component" value="Unassembled WGS sequence"/>
</dbReference>
<dbReference type="InterPro" id="IPR011335">
    <property type="entry name" value="Restrct_endonuc-II-like"/>
</dbReference>
<dbReference type="EMBL" id="JAYJJR010000002">
    <property type="protein sequence ID" value="MEB3020477.1"/>
    <property type="molecule type" value="Genomic_DNA"/>
</dbReference>
<proteinExistence type="predicted"/>
<dbReference type="Gene3D" id="3.40.960.10">
    <property type="entry name" value="VSR Endonuclease"/>
    <property type="match status" value="1"/>
</dbReference>
<accession>A0ABU5XGL2</accession>